<keyword evidence="11" id="KW-0325">Glycoprotein</keyword>
<keyword evidence="16" id="KW-1185">Reference proteome</keyword>
<dbReference type="InterPro" id="IPR045588">
    <property type="entry name" value="CLSTN_C"/>
</dbReference>
<evidence type="ECO:0000256" key="12">
    <source>
        <dbReference type="SAM" id="MobiDB-lite"/>
    </source>
</evidence>
<evidence type="ECO:0000259" key="14">
    <source>
        <dbReference type="Pfam" id="PF19699"/>
    </source>
</evidence>
<organism evidence="15 16">
    <name type="scientific">Goodea atripinnis</name>
    <dbReference type="NCBI Taxonomy" id="208336"/>
    <lineage>
        <taxon>Eukaryota</taxon>
        <taxon>Metazoa</taxon>
        <taxon>Chordata</taxon>
        <taxon>Craniata</taxon>
        <taxon>Vertebrata</taxon>
        <taxon>Euteleostomi</taxon>
        <taxon>Actinopterygii</taxon>
        <taxon>Neopterygii</taxon>
        <taxon>Teleostei</taxon>
        <taxon>Neoteleostei</taxon>
        <taxon>Acanthomorphata</taxon>
        <taxon>Ovalentaria</taxon>
        <taxon>Atherinomorphae</taxon>
        <taxon>Cyprinodontiformes</taxon>
        <taxon>Goodeidae</taxon>
        <taxon>Goodea</taxon>
    </lineage>
</organism>
<feature type="transmembrane region" description="Helical" evidence="13">
    <location>
        <begin position="270"/>
        <end position="292"/>
    </location>
</feature>
<evidence type="ECO:0000256" key="10">
    <source>
        <dbReference type="ARBA" id="ARBA00023136"/>
    </source>
</evidence>
<feature type="compositionally biased region" description="Basic and acidic residues" evidence="12">
    <location>
        <begin position="360"/>
        <end position="378"/>
    </location>
</feature>
<reference evidence="15 16" key="1">
    <citation type="submission" date="2021-06" db="EMBL/GenBank/DDBJ databases">
        <authorList>
            <person name="Palmer J.M."/>
        </authorList>
    </citation>
    <scope>NUCLEOTIDE SEQUENCE [LARGE SCALE GENOMIC DNA]</scope>
    <source>
        <strain evidence="15 16">GA_2019</strain>
        <tissue evidence="15">Muscle</tissue>
    </source>
</reference>
<accession>A0ABV0MFD6</accession>
<evidence type="ECO:0000256" key="6">
    <source>
        <dbReference type="ARBA" id="ARBA00022737"/>
    </source>
</evidence>
<keyword evidence="10 13" id="KW-0472">Membrane</keyword>
<name>A0ABV0MFD6_9TELE</name>
<feature type="domain" description="Calsyntenin C-terminal" evidence="14">
    <location>
        <begin position="258"/>
        <end position="331"/>
    </location>
</feature>
<evidence type="ECO:0000256" key="7">
    <source>
        <dbReference type="ARBA" id="ARBA00022837"/>
    </source>
</evidence>
<evidence type="ECO:0000256" key="11">
    <source>
        <dbReference type="ARBA" id="ARBA00023180"/>
    </source>
</evidence>
<evidence type="ECO:0000256" key="13">
    <source>
        <dbReference type="SAM" id="Phobius"/>
    </source>
</evidence>
<evidence type="ECO:0000256" key="9">
    <source>
        <dbReference type="ARBA" id="ARBA00022989"/>
    </source>
</evidence>
<evidence type="ECO:0000256" key="1">
    <source>
        <dbReference type="ARBA" id="ARBA00004236"/>
    </source>
</evidence>
<evidence type="ECO:0000256" key="5">
    <source>
        <dbReference type="ARBA" id="ARBA00022729"/>
    </source>
</evidence>
<keyword evidence="6" id="KW-0677">Repeat</keyword>
<evidence type="ECO:0000256" key="2">
    <source>
        <dbReference type="ARBA" id="ARBA00004479"/>
    </source>
</evidence>
<dbReference type="PANTHER" id="PTHR14139:SF5">
    <property type="entry name" value="CALSYNTENIN-3"/>
    <property type="match status" value="1"/>
</dbReference>
<evidence type="ECO:0000256" key="3">
    <source>
        <dbReference type="ARBA" id="ARBA00022475"/>
    </source>
</evidence>
<keyword evidence="8" id="KW-0130">Cell adhesion</keyword>
<sequence>VHVNPSQSVLVLEGDDIESFNRAVQQVTYRNSLRFATPGVRPLKLTTSLRCFNEESCLSLKQLEGYLVVLQPDAPQISLSGVGPHLARPAPEFEGPRGVPLFPELRIVCSLSHAVNTAAQGMEGGGAESISVYEDVLRSVRYRLAKGSARFERRFRLSCSEMNGRYTSNELTLEVNFLHSLDSLYQPSHLLASQQQFLHPSHHSGELSGHTLPNPHRNSGLPSVTLSGSGSPTGGSQAFRAEYQTVKPTDVQLSPAGSLSEGLIRTVVPGAATVIIMVCVGFLVVMVILGVFRIRSIHRRGEGARGGPKEGSSQWDDSALTIIVNPMESYESRMGISADTEGEGEEEEEEVAESPDDASDDQRIIIKKEGRDGNARRY</sequence>
<comment type="caution">
    <text evidence="15">The sequence shown here is derived from an EMBL/GenBank/DDBJ whole genome shotgun (WGS) entry which is preliminary data.</text>
</comment>
<dbReference type="Proteomes" id="UP001476798">
    <property type="component" value="Unassembled WGS sequence"/>
</dbReference>
<dbReference type="EMBL" id="JAHRIO010000191">
    <property type="protein sequence ID" value="MEQ2157706.1"/>
    <property type="molecule type" value="Genomic_DNA"/>
</dbReference>
<keyword evidence="5" id="KW-0732">Signal</keyword>
<dbReference type="PANTHER" id="PTHR14139">
    <property type="entry name" value="CALSYNTENIN"/>
    <property type="match status" value="1"/>
</dbReference>
<evidence type="ECO:0000256" key="8">
    <source>
        <dbReference type="ARBA" id="ARBA00022889"/>
    </source>
</evidence>
<feature type="compositionally biased region" description="Acidic residues" evidence="12">
    <location>
        <begin position="340"/>
        <end position="359"/>
    </location>
</feature>
<feature type="domain" description="Calsyntenin C-terminal" evidence="14">
    <location>
        <begin position="2"/>
        <end position="122"/>
    </location>
</feature>
<proteinExistence type="predicted"/>
<keyword evidence="3" id="KW-1003">Cell membrane</keyword>
<feature type="region of interest" description="Disordered" evidence="12">
    <location>
        <begin position="330"/>
        <end position="378"/>
    </location>
</feature>
<evidence type="ECO:0000313" key="15">
    <source>
        <dbReference type="EMBL" id="MEQ2157706.1"/>
    </source>
</evidence>
<feature type="compositionally biased region" description="Low complexity" evidence="12">
    <location>
        <begin position="219"/>
        <end position="236"/>
    </location>
</feature>
<evidence type="ECO:0000256" key="4">
    <source>
        <dbReference type="ARBA" id="ARBA00022692"/>
    </source>
</evidence>
<keyword evidence="7" id="KW-0106">Calcium</keyword>
<feature type="region of interest" description="Disordered" evidence="12">
    <location>
        <begin position="201"/>
        <end position="237"/>
    </location>
</feature>
<feature type="non-terminal residue" evidence="15">
    <location>
        <position position="1"/>
    </location>
</feature>
<dbReference type="Pfam" id="PF19699">
    <property type="entry name" value="CLSTN_C"/>
    <property type="match status" value="2"/>
</dbReference>
<gene>
    <name evidence="15" type="ORF">GOODEAATRI_004523</name>
</gene>
<protein>
    <recommendedName>
        <fullName evidence="14">Calsyntenin C-terminal domain-containing protein</fullName>
    </recommendedName>
</protein>
<comment type="subcellular location">
    <subcellularLocation>
        <location evidence="1">Cell membrane</location>
    </subcellularLocation>
    <subcellularLocation>
        <location evidence="2">Membrane</location>
        <topology evidence="2">Single-pass type I membrane protein</topology>
    </subcellularLocation>
</comment>
<evidence type="ECO:0000313" key="16">
    <source>
        <dbReference type="Proteomes" id="UP001476798"/>
    </source>
</evidence>
<keyword evidence="9 13" id="KW-1133">Transmembrane helix</keyword>
<keyword evidence="4 13" id="KW-0812">Transmembrane</keyword>